<feature type="active site" description="Proton acceptor" evidence="7">
    <location>
        <position position="60"/>
    </location>
</feature>
<reference evidence="11 12" key="1">
    <citation type="submission" date="2009-10" db="EMBL/GenBank/DDBJ databases">
        <title>Complete sequence of Halothiobacillus neapolitanus c2.</title>
        <authorList>
            <consortium name="US DOE Joint Genome Institute"/>
            <person name="Lucas S."/>
            <person name="Copeland A."/>
            <person name="Lapidus A."/>
            <person name="Glavina del Rio T."/>
            <person name="Tice H."/>
            <person name="Bruce D."/>
            <person name="Goodwin L."/>
            <person name="Pitluck S."/>
            <person name="Davenport K."/>
            <person name="Brettin T."/>
            <person name="Detter J.C."/>
            <person name="Han C."/>
            <person name="Tapia R."/>
            <person name="Larimer F."/>
            <person name="Land M."/>
            <person name="Hauser L."/>
            <person name="Kyrpides N."/>
            <person name="Mikhailova N."/>
            <person name="Kerfeld C."/>
            <person name="Cannon G."/>
            <person name="Heinhort S."/>
        </authorList>
    </citation>
    <scope>NUCLEOTIDE SEQUENCE [LARGE SCALE GENOMIC DNA]</scope>
    <source>
        <strain evidence="12">ATCC 23641 / c2</strain>
    </source>
</reference>
<evidence type="ECO:0000313" key="11">
    <source>
        <dbReference type="EMBL" id="ACX96939.1"/>
    </source>
</evidence>
<organism evidence="11 12">
    <name type="scientific">Halothiobacillus neapolitanus (strain ATCC 23641 / DSM 15147 / CIP 104769 / NCIMB 8539 / c2)</name>
    <name type="common">Thiobacillus neapolitanus</name>
    <dbReference type="NCBI Taxonomy" id="555778"/>
    <lineage>
        <taxon>Bacteria</taxon>
        <taxon>Pseudomonadati</taxon>
        <taxon>Pseudomonadota</taxon>
        <taxon>Gammaproteobacteria</taxon>
        <taxon>Chromatiales</taxon>
        <taxon>Halothiobacillaceae</taxon>
        <taxon>Halothiobacillus</taxon>
    </lineage>
</organism>
<dbReference type="eggNOG" id="COG1519">
    <property type="taxonomic scope" value="Bacteria"/>
</dbReference>
<evidence type="ECO:0000256" key="4">
    <source>
        <dbReference type="ARBA" id="ARBA00022679"/>
    </source>
</evidence>
<sequence>MSLWVYRLALGLALPWLLVDALRRYFRAPQTHRLLWAQFGRIPDNLPTGSVWLHAVSLGEVRAAAPLIRALQSRWPSVPLVVSTMTETGAQAARELGVRHFYAPFDYAFAQRAVIRRLRPKLIVVMETELWPNWAQVAEAHGVPMAVVNARLSDRSFRRYRRWGGALLKQTLNRIGLICTQSQDDQVRFRALAPAAMHERIIDCGNIKFDVAQPEVNLWSAGARTVWLAASTHDGEESVVLDAHQQILEQHPDALLVLAPRHPERAQTVQSLISSRGLVMQRSSMGLTVDTKTQVLLVDQTGLLMQFFAAIEVIFMGGSLVMTGGHNPIEPAVFGRAVLSGPNVHNFRAVYRLLRERDAVRMVKDEADVVAALEAALEAVWAQPEAWRQAGVRAHAVVQANRGSTARVVDALDRIYRGVERV</sequence>
<dbReference type="InterPro" id="IPR007507">
    <property type="entry name" value="Glycos_transf_N"/>
</dbReference>
<protein>
    <recommendedName>
        <fullName evidence="3 9">3-deoxy-D-manno-octulosonic acid transferase</fullName>
        <shortName evidence="9">Kdo transferase</shortName>
        <ecNumber evidence="2 9">2.4.99.12</ecNumber>
    </recommendedName>
    <alternativeName>
        <fullName evidence="5 9">Lipid IV(A) 3-deoxy-D-manno-octulosonic acid transferase</fullName>
    </alternativeName>
</protein>
<dbReference type="GO" id="GO:0005886">
    <property type="term" value="C:plasma membrane"/>
    <property type="evidence" value="ECO:0007669"/>
    <property type="project" value="UniProtKB-SubCell"/>
</dbReference>
<accession>D0KW36</accession>
<dbReference type="Pfam" id="PF04413">
    <property type="entry name" value="Glycos_transf_N"/>
    <property type="match status" value="1"/>
</dbReference>
<feature type="site" description="Transition state stabilizer" evidence="8">
    <location>
        <position position="208"/>
    </location>
</feature>
<dbReference type="OrthoDB" id="9789797at2"/>
<dbReference type="Gene3D" id="3.40.50.11720">
    <property type="entry name" value="3-Deoxy-D-manno-octulosonic-acid transferase, N-terminal domain"/>
    <property type="match status" value="1"/>
</dbReference>
<dbReference type="AlphaFoldDB" id="D0KW36"/>
<evidence type="ECO:0000256" key="5">
    <source>
        <dbReference type="ARBA" id="ARBA00031445"/>
    </source>
</evidence>
<dbReference type="UniPathway" id="UPA00958"/>
<dbReference type="EC" id="2.4.99.12" evidence="2 9"/>
<evidence type="ECO:0000259" key="10">
    <source>
        <dbReference type="Pfam" id="PF04413"/>
    </source>
</evidence>
<keyword evidence="9" id="KW-1003">Cell membrane</keyword>
<evidence type="ECO:0000256" key="2">
    <source>
        <dbReference type="ARBA" id="ARBA00012621"/>
    </source>
</evidence>
<keyword evidence="12" id="KW-1185">Reference proteome</keyword>
<comment type="subcellular location">
    <subcellularLocation>
        <location evidence="9">Cell membrane</location>
    </subcellularLocation>
</comment>
<comment type="similarity">
    <text evidence="9">Belongs to the glycosyltransferase group 1 family.</text>
</comment>
<dbReference type="EMBL" id="CP001801">
    <property type="protein sequence ID" value="ACX96939.1"/>
    <property type="molecule type" value="Genomic_DNA"/>
</dbReference>
<dbReference type="GO" id="GO:0043842">
    <property type="term" value="F:Kdo transferase activity"/>
    <property type="evidence" value="ECO:0007669"/>
    <property type="project" value="UniProtKB-EC"/>
</dbReference>
<dbReference type="RefSeq" id="WP_012824971.1">
    <property type="nucleotide sequence ID" value="NC_013422.1"/>
</dbReference>
<dbReference type="GO" id="GO:0009244">
    <property type="term" value="P:lipopolysaccharide core region biosynthetic process"/>
    <property type="evidence" value="ECO:0007669"/>
    <property type="project" value="UniProtKB-UniRule"/>
</dbReference>
<dbReference type="Proteomes" id="UP000009102">
    <property type="component" value="Chromosome"/>
</dbReference>
<keyword evidence="9" id="KW-0448">Lipopolysaccharide biosynthesis</keyword>
<evidence type="ECO:0000256" key="6">
    <source>
        <dbReference type="ARBA" id="ARBA00049183"/>
    </source>
</evidence>
<dbReference type="GO" id="GO:0009245">
    <property type="term" value="P:lipid A biosynthetic process"/>
    <property type="evidence" value="ECO:0007669"/>
    <property type="project" value="TreeGrafter"/>
</dbReference>
<dbReference type="PANTHER" id="PTHR42755:SF1">
    <property type="entry name" value="3-DEOXY-D-MANNO-OCTULOSONIC ACID TRANSFERASE, MITOCHONDRIAL-RELATED"/>
    <property type="match status" value="1"/>
</dbReference>
<dbReference type="PANTHER" id="PTHR42755">
    <property type="entry name" value="3-DEOXY-MANNO-OCTULOSONATE CYTIDYLYLTRANSFERASE"/>
    <property type="match status" value="1"/>
</dbReference>
<keyword evidence="9" id="KW-0472">Membrane</keyword>
<proteinExistence type="inferred from homology"/>
<evidence type="ECO:0000256" key="8">
    <source>
        <dbReference type="PIRSR" id="PIRSR639901-2"/>
    </source>
</evidence>
<dbReference type="STRING" id="555778.Hneap_2122"/>
<dbReference type="SUPFAM" id="SSF53756">
    <property type="entry name" value="UDP-Glycosyltransferase/glycogen phosphorylase"/>
    <property type="match status" value="1"/>
</dbReference>
<evidence type="ECO:0000256" key="3">
    <source>
        <dbReference type="ARBA" id="ARBA00019077"/>
    </source>
</evidence>
<evidence type="ECO:0000256" key="9">
    <source>
        <dbReference type="RuleBase" id="RU365103"/>
    </source>
</evidence>
<dbReference type="CAZy" id="GT30">
    <property type="family name" value="Glycosyltransferase Family 30"/>
</dbReference>
<evidence type="ECO:0000256" key="1">
    <source>
        <dbReference type="ARBA" id="ARBA00004713"/>
    </source>
</evidence>
<gene>
    <name evidence="11" type="ordered locus">Hneap_2122</name>
</gene>
<keyword evidence="4 9" id="KW-0808">Transferase</keyword>
<dbReference type="Gene3D" id="3.40.50.2000">
    <property type="entry name" value="Glycogen Phosphorylase B"/>
    <property type="match status" value="1"/>
</dbReference>
<dbReference type="InterPro" id="IPR038107">
    <property type="entry name" value="Glycos_transf_N_sf"/>
</dbReference>
<dbReference type="KEGG" id="hna:Hneap_2122"/>
<dbReference type="InterPro" id="IPR039901">
    <property type="entry name" value="Kdotransferase"/>
</dbReference>
<comment type="pathway">
    <text evidence="1 9">Bacterial outer membrane biogenesis; LPS core biosynthesis.</text>
</comment>
<feature type="domain" description="3-deoxy-D-manno-octulosonic-acid transferase N-terminal" evidence="10">
    <location>
        <begin position="37"/>
        <end position="211"/>
    </location>
</feature>
<comment type="catalytic activity">
    <reaction evidence="6 9">
        <text>lipid IVA (E. coli) + CMP-3-deoxy-beta-D-manno-octulosonate = alpha-Kdo-(2-&gt;6)-lipid IVA (E. coli) + CMP + H(+)</text>
        <dbReference type="Rhea" id="RHEA:28066"/>
        <dbReference type="ChEBI" id="CHEBI:15378"/>
        <dbReference type="ChEBI" id="CHEBI:58603"/>
        <dbReference type="ChEBI" id="CHEBI:60364"/>
        <dbReference type="ChEBI" id="CHEBI:60377"/>
        <dbReference type="ChEBI" id="CHEBI:85987"/>
        <dbReference type="EC" id="2.4.99.12"/>
    </reaction>
</comment>
<dbReference type="HOGENOM" id="CLU_036146_2_0_6"/>
<name>D0KW36_HALNC</name>
<evidence type="ECO:0000313" key="12">
    <source>
        <dbReference type="Proteomes" id="UP000009102"/>
    </source>
</evidence>
<feature type="site" description="Transition state stabilizer" evidence="8">
    <location>
        <position position="127"/>
    </location>
</feature>
<evidence type="ECO:0000256" key="7">
    <source>
        <dbReference type="PIRSR" id="PIRSR639901-1"/>
    </source>
</evidence>
<comment type="function">
    <text evidence="9">Involved in lipopolysaccharide (LPS) biosynthesis. Catalyzes the transfer of 3-deoxy-D-manno-octulosonate (Kdo) residue(s) from CMP-Kdo to lipid IV(A), the tetraacyldisaccharide-1,4'-bisphosphate precursor of lipid A.</text>
</comment>